<name>A0AAD5H9B8_9CHLO</name>
<dbReference type="Gene3D" id="3.40.50.11540">
    <property type="entry name" value="NADH-ubiquinone oxidoreductase 51kDa subunit"/>
    <property type="match status" value="1"/>
</dbReference>
<dbReference type="Gene3D" id="3.10.20.600">
    <property type="match status" value="2"/>
</dbReference>
<keyword evidence="8" id="KW-0408">Iron</keyword>
<dbReference type="PROSITE" id="PS00645">
    <property type="entry name" value="COMPLEX1_51K_2"/>
    <property type="match status" value="1"/>
</dbReference>
<comment type="cofactor">
    <cofactor evidence="1">
        <name>FMN</name>
        <dbReference type="ChEBI" id="CHEBI:58210"/>
    </cofactor>
</comment>
<proteinExistence type="inferred from homology"/>
<comment type="cofactor">
    <cofactor evidence="2">
        <name>[4Fe-4S] cluster</name>
        <dbReference type="ChEBI" id="CHEBI:49883"/>
    </cofactor>
</comment>
<comment type="caution">
    <text evidence="11">The sequence shown here is derived from an EMBL/GenBank/DDBJ whole genome shotgun (WGS) entry which is preliminary data.</text>
</comment>
<dbReference type="FunFam" id="3.40.50.11540:FF:000001">
    <property type="entry name" value="NADH dehydrogenase [ubiquinone] flavoprotein 1, mitochondrial"/>
    <property type="match status" value="1"/>
</dbReference>
<dbReference type="Pfam" id="PF01512">
    <property type="entry name" value="Complex1_51K"/>
    <property type="match status" value="1"/>
</dbReference>
<evidence type="ECO:0000256" key="7">
    <source>
        <dbReference type="ARBA" id="ARBA00022723"/>
    </source>
</evidence>
<dbReference type="GO" id="GO:0008137">
    <property type="term" value="F:NADH dehydrogenase (ubiquinone) activity"/>
    <property type="evidence" value="ECO:0007669"/>
    <property type="project" value="InterPro"/>
</dbReference>
<feature type="domain" description="NADH-ubiquinone oxidoreductase 51kDa subunit iron-sulphur binding" evidence="10">
    <location>
        <begin position="401"/>
        <end position="446"/>
    </location>
</feature>
<organism evidence="11 12">
    <name type="scientific">Chlorella ohadii</name>
    <dbReference type="NCBI Taxonomy" id="2649997"/>
    <lineage>
        <taxon>Eukaryota</taxon>
        <taxon>Viridiplantae</taxon>
        <taxon>Chlorophyta</taxon>
        <taxon>core chlorophytes</taxon>
        <taxon>Trebouxiophyceae</taxon>
        <taxon>Chlorellales</taxon>
        <taxon>Chlorellaceae</taxon>
        <taxon>Chlorella clade</taxon>
        <taxon>Chlorella</taxon>
    </lineage>
</organism>
<dbReference type="GO" id="GO:0006120">
    <property type="term" value="P:mitochondrial electron transport, NADH to ubiquinone"/>
    <property type="evidence" value="ECO:0007669"/>
    <property type="project" value="TreeGrafter"/>
</dbReference>
<dbReference type="InterPro" id="IPR019575">
    <property type="entry name" value="Nuop51_4Fe4S-bd"/>
</dbReference>
<dbReference type="InterPro" id="IPR001949">
    <property type="entry name" value="NADH-UbQ_OxRdtase_51kDa_CS"/>
</dbReference>
<evidence type="ECO:0000313" key="11">
    <source>
        <dbReference type="EMBL" id="KAI7846468.1"/>
    </source>
</evidence>
<dbReference type="Gene3D" id="1.20.1440.230">
    <property type="entry name" value="NADH-ubiquinone oxidoreductase 51kDa subunit, iron-sulphur binding domain"/>
    <property type="match status" value="1"/>
</dbReference>
<dbReference type="EMBL" id="JADXDR010000001">
    <property type="protein sequence ID" value="KAI7846468.1"/>
    <property type="molecule type" value="Genomic_DNA"/>
</dbReference>
<dbReference type="GO" id="GO:0046872">
    <property type="term" value="F:metal ion binding"/>
    <property type="evidence" value="ECO:0007669"/>
    <property type="project" value="UniProtKB-KW"/>
</dbReference>
<evidence type="ECO:0000256" key="9">
    <source>
        <dbReference type="ARBA" id="ARBA00023014"/>
    </source>
</evidence>
<dbReference type="SMART" id="SM00928">
    <property type="entry name" value="NADH_4Fe-4S"/>
    <property type="match status" value="1"/>
</dbReference>
<dbReference type="SUPFAM" id="SSF142019">
    <property type="entry name" value="Nqo1 FMN-binding domain-like"/>
    <property type="match status" value="1"/>
</dbReference>
<dbReference type="GO" id="GO:0005739">
    <property type="term" value="C:mitochondrion"/>
    <property type="evidence" value="ECO:0007669"/>
    <property type="project" value="GOC"/>
</dbReference>
<keyword evidence="4" id="KW-0004">4Fe-4S</keyword>
<dbReference type="PANTHER" id="PTHR11780">
    <property type="entry name" value="NADH-UBIQUINONE OXIDOREDUCTASE FLAVOPROTEIN 1 NDUFV1"/>
    <property type="match status" value="1"/>
</dbReference>
<dbReference type="FunFam" id="1.20.1440.230:FF:000001">
    <property type="entry name" value="Mitochondrial NADH dehydrogenase flavoprotein 1"/>
    <property type="match status" value="1"/>
</dbReference>
<accession>A0AAD5H9B8</accession>
<evidence type="ECO:0000256" key="2">
    <source>
        <dbReference type="ARBA" id="ARBA00001966"/>
    </source>
</evidence>
<evidence type="ECO:0000259" key="10">
    <source>
        <dbReference type="SMART" id="SM00928"/>
    </source>
</evidence>
<comment type="similarity">
    <text evidence="3">Belongs to the complex I 51 kDa subunit family.</text>
</comment>
<evidence type="ECO:0000256" key="1">
    <source>
        <dbReference type="ARBA" id="ARBA00001917"/>
    </source>
</evidence>
<dbReference type="GO" id="GO:0051539">
    <property type="term" value="F:4 iron, 4 sulfur cluster binding"/>
    <property type="evidence" value="ECO:0007669"/>
    <property type="project" value="UniProtKB-KW"/>
</dbReference>
<dbReference type="InterPro" id="IPR011538">
    <property type="entry name" value="Nuo51_FMN-bd"/>
</dbReference>
<evidence type="ECO:0000256" key="4">
    <source>
        <dbReference type="ARBA" id="ARBA00022485"/>
    </source>
</evidence>
<dbReference type="AlphaFoldDB" id="A0AAD5H9B8"/>
<protein>
    <recommendedName>
        <fullName evidence="10">NADH-ubiquinone oxidoreductase 51kDa subunit iron-sulphur binding domain-containing protein</fullName>
    </recommendedName>
</protein>
<keyword evidence="9" id="KW-0411">Iron-sulfur</keyword>
<dbReference type="NCBIfam" id="NF010120">
    <property type="entry name" value="PRK13596.1"/>
    <property type="match status" value="1"/>
</dbReference>
<dbReference type="PROSITE" id="PS00644">
    <property type="entry name" value="COMPLEX1_51K_1"/>
    <property type="match status" value="1"/>
</dbReference>
<evidence type="ECO:0000313" key="12">
    <source>
        <dbReference type="Proteomes" id="UP001205105"/>
    </source>
</evidence>
<evidence type="ECO:0000256" key="5">
    <source>
        <dbReference type="ARBA" id="ARBA00022630"/>
    </source>
</evidence>
<dbReference type="Pfam" id="PF10589">
    <property type="entry name" value="NADH_4Fe-4S"/>
    <property type="match status" value="1"/>
</dbReference>
<gene>
    <name evidence="11" type="ORF">COHA_000003</name>
</gene>
<dbReference type="GO" id="GO:0010181">
    <property type="term" value="F:FMN binding"/>
    <property type="evidence" value="ECO:0007669"/>
    <property type="project" value="InterPro"/>
</dbReference>
<dbReference type="SUPFAM" id="SSF142984">
    <property type="entry name" value="Nqo1 middle domain-like"/>
    <property type="match status" value="1"/>
</dbReference>
<dbReference type="InterPro" id="IPR037225">
    <property type="entry name" value="Nuo51_FMN-bd_sf"/>
</dbReference>
<evidence type="ECO:0000256" key="3">
    <source>
        <dbReference type="ARBA" id="ARBA00007523"/>
    </source>
</evidence>
<keyword evidence="12" id="KW-1185">Reference proteome</keyword>
<dbReference type="PANTHER" id="PTHR11780:SF10">
    <property type="entry name" value="NADH DEHYDROGENASE [UBIQUINONE] FLAVOPROTEIN 1, MITOCHONDRIAL"/>
    <property type="match status" value="1"/>
</dbReference>
<dbReference type="Proteomes" id="UP001205105">
    <property type="component" value="Unassembled WGS sequence"/>
</dbReference>
<evidence type="ECO:0000256" key="6">
    <source>
        <dbReference type="ARBA" id="ARBA00022643"/>
    </source>
</evidence>
<reference evidence="11" key="1">
    <citation type="submission" date="2020-11" db="EMBL/GenBank/DDBJ databases">
        <title>Chlorella ohadii genome sequencing and assembly.</title>
        <authorList>
            <person name="Murik O."/>
            <person name="Treves H."/>
            <person name="Kedem I."/>
            <person name="Shotland Y."/>
            <person name="Kaplan A."/>
        </authorList>
    </citation>
    <scope>NUCLEOTIDE SEQUENCE</scope>
    <source>
        <strain evidence="11">1</strain>
    </source>
</reference>
<keyword evidence="6" id="KW-0288">FMN</keyword>
<keyword evidence="5" id="KW-0285">Flavoprotein</keyword>
<keyword evidence="7" id="KW-0479">Metal-binding</keyword>
<evidence type="ECO:0000256" key="8">
    <source>
        <dbReference type="ARBA" id="ARBA00023004"/>
    </source>
</evidence>
<dbReference type="SUPFAM" id="SSF140490">
    <property type="entry name" value="Nqo1C-terminal domain-like"/>
    <property type="match status" value="1"/>
</dbReference>
<dbReference type="InterPro" id="IPR037207">
    <property type="entry name" value="Nuop51_4Fe4S-bd_sf"/>
</dbReference>
<sequence length="526" mass="57947">MLALPQPGWALGSLAPGLWRLGRALSTAAASASSHALADRDRIFTNLYGRHEPSLDAAQKRGDWYRTADLIAKGPEWIIQEVKASGLRGRGGAGFSTGMKWSFMPKNYDRPHYLVVNGDEGEPGTSKDREIMRHEPHKLLEGALLAGVAVRAQAAYIYIRGEYRNYRQSLERAIAEAYAAGYLGPDACGTGIQFDIYTQPGAGAYVCGEETALLESLEGKQARRRLAVWCCVRPAAWHWAEGRPRLKPPYPANTGLYGCPTTINNVETIASVPAILRRGPQWYSSLGRPNNSGTKLFSISGHVNRPCTVEEAMSIPLRKIIATDEAAPCRPTHSELIEKHAGGVRGGWDNLLAVIPGGSSVPLIPKDVAGEVLMDYDSLQEAGTYFGTGAVIVMDRSTDLVEAIRRLSWFYKHESCGQCTPCREGSGWLWDILTRIQTGEADIKEIDMAISISKIIEGHTICALGDAAAWPVQGLIRHFRPLVEERIRERRRMRSMNNLPEIPDLHRKPEHREGLTIPADSLQHAM</sequence>
<dbReference type="InterPro" id="IPR050837">
    <property type="entry name" value="ComplexI_51kDa_subunit"/>
</dbReference>